<name>A0ABU2KYD3_9ACTN</name>
<dbReference type="EMBL" id="JAVREK010000021">
    <property type="protein sequence ID" value="MDT0304078.1"/>
    <property type="molecule type" value="Genomic_DNA"/>
</dbReference>
<accession>A0ABU2KYD3</accession>
<organism evidence="1 2">
    <name type="scientific">Streptomonospora wellingtoniae</name>
    <dbReference type="NCBI Taxonomy" id="3075544"/>
    <lineage>
        <taxon>Bacteria</taxon>
        <taxon>Bacillati</taxon>
        <taxon>Actinomycetota</taxon>
        <taxon>Actinomycetes</taxon>
        <taxon>Streptosporangiales</taxon>
        <taxon>Nocardiopsidaceae</taxon>
        <taxon>Streptomonospora</taxon>
    </lineage>
</organism>
<dbReference type="RefSeq" id="WP_311546570.1">
    <property type="nucleotide sequence ID" value="NZ_JAVREK010000021.1"/>
</dbReference>
<dbReference type="Proteomes" id="UP001183226">
    <property type="component" value="Unassembled WGS sequence"/>
</dbReference>
<evidence type="ECO:0000313" key="1">
    <source>
        <dbReference type="EMBL" id="MDT0304078.1"/>
    </source>
</evidence>
<evidence type="ECO:0000313" key="2">
    <source>
        <dbReference type="Proteomes" id="UP001183226"/>
    </source>
</evidence>
<dbReference type="InterPro" id="IPR029064">
    <property type="entry name" value="Ribosomal_eL30-like_sf"/>
</dbReference>
<keyword evidence="2" id="KW-1185">Reference proteome</keyword>
<dbReference type="Gene3D" id="3.30.1330.30">
    <property type="match status" value="1"/>
</dbReference>
<comment type="caution">
    <text evidence="1">The sequence shown here is derived from an EMBL/GenBank/DDBJ whole genome shotgun (WGS) entry which is preliminary data.</text>
</comment>
<sequence length="374" mass="40204">MDLSFLASVESTTGQVASLNINASRDAEEADHAVRVRWQKAREDLRSQGADEQTLTAMDEVVGQTGGVAGPHGQVVFAADGGVLLDTVVAEPPQDHLARVGPLPDPLLYIHSQRTPIPYVLAVVDSVGGDVRSVHGDGRTVHRRVEGEGWPVSKVREGAYHHKQMQRNVEQQVADNAGRVAGAVAQEAKRNGAEVVAIAGEVQVRGELRDRLPDWLEPRALDLESGSRAAGSENSPLEEELRGHLEERARAHVAEVQESFEQGRANRDRVAEGLAAVVRALQRGQVETLLWSTGLAETDTRVWIGPSGEQIGVEERELRDMGVDDPVTELAGPAVLRAAAATSAQLVLVPQRDSAPEEGVGAILRFSDPTLTDH</sequence>
<reference evidence="2" key="1">
    <citation type="submission" date="2023-07" db="EMBL/GenBank/DDBJ databases">
        <title>30 novel species of actinomycetes from the DSMZ collection.</title>
        <authorList>
            <person name="Nouioui I."/>
        </authorList>
    </citation>
    <scope>NUCLEOTIDE SEQUENCE [LARGE SCALE GENOMIC DNA]</scope>
    <source>
        <strain evidence="2">DSM 45055</strain>
    </source>
</reference>
<evidence type="ECO:0008006" key="3">
    <source>
        <dbReference type="Google" id="ProtNLM"/>
    </source>
</evidence>
<protein>
    <recommendedName>
        <fullName evidence="3">Peptide chain release factor 1</fullName>
    </recommendedName>
</protein>
<dbReference type="InterPro" id="IPR040701">
    <property type="entry name" value="Bact_RF_family2"/>
</dbReference>
<proteinExistence type="predicted"/>
<gene>
    <name evidence="1" type="ORF">RM446_18330</name>
</gene>
<dbReference type="Pfam" id="PF18844">
    <property type="entry name" value="baeRF_family2"/>
    <property type="match status" value="1"/>
</dbReference>